<dbReference type="PANTHER" id="PTHR11530">
    <property type="entry name" value="D-AMINO ACID OXIDASE"/>
    <property type="match status" value="1"/>
</dbReference>
<dbReference type="Proteomes" id="UP001353858">
    <property type="component" value="Unassembled WGS sequence"/>
</dbReference>
<keyword evidence="6" id="KW-0560">Oxidoreductase</keyword>
<evidence type="ECO:0000256" key="5">
    <source>
        <dbReference type="ARBA" id="ARBA00022827"/>
    </source>
</evidence>
<evidence type="ECO:0000256" key="8">
    <source>
        <dbReference type="SAM" id="SignalP"/>
    </source>
</evidence>
<feature type="binding site" evidence="7">
    <location>
        <position position="222"/>
    </location>
    <ligand>
        <name>D-dopa</name>
        <dbReference type="ChEBI" id="CHEBI:149689"/>
    </ligand>
</feature>
<dbReference type="GO" id="GO:0003884">
    <property type="term" value="F:D-amino-acid oxidase activity"/>
    <property type="evidence" value="ECO:0007669"/>
    <property type="project" value="InterPro"/>
</dbReference>
<dbReference type="SUPFAM" id="SSF51971">
    <property type="entry name" value="Nucleotide-binding domain"/>
    <property type="match status" value="1"/>
</dbReference>
<dbReference type="PROSITE" id="PS00677">
    <property type="entry name" value="DAO"/>
    <property type="match status" value="1"/>
</dbReference>
<organism evidence="10 11">
    <name type="scientific">Aquatica leii</name>
    <dbReference type="NCBI Taxonomy" id="1421715"/>
    <lineage>
        <taxon>Eukaryota</taxon>
        <taxon>Metazoa</taxon>
        <taxon>Ecdysozoa</taxon>
        <taxon>Arthropoda</taxon>
        <taxon>Hexapoda</taxon>
        <taxon>Insecta</taxon>
        <taxon>Pterygota</taxon>
        <taxon>Neoptera</taxon>
        <taxon>Endopterygota</taxon>
        <taxon>Coleoptera</taxon>
        <taxon>Polyphaga</taxon>
        <taxon>Elateriformia</taxon>
        <taxon>Elateroidea</taxon>
        <taxon>Lampyridae</taxon>
        <taxon>Luciolinae</taxon>
        <taxon>Aquatica</taxon>
    </lineage>
</organism>
<keyword evidence="5 7" id="KW-0274">FAD</keyword>
<dbReference type="AlphaFoldDB" id="A0AAN7NZL8"/>
<evidence type="ECO:0000256" key="6">
    <source>
        <dbReference type="ARBA" id="ARBA00023002"/>
    </source>
</evidence>
<evidence type="ECO:0000256" key="1">
    <source>
        <dbReference type="ARBA" id="ARBA00001974"/>
    </source>
</evidence>
<dbReference type="Gene3D" id="3.40.50.720">
    <property type="entry name" value="NAD(P)-binding Rossmann-like Domain"/>
    <property type="match status" value="1"/>
</dbReference>
<dbReference type="InterPro" id="IPR006181">
    <property type="entry name" value="D-amino_acid_oxidase_CS"/>
</dbReference>
<proteinExistence type="inferred from homology"/>
<dbReference type="PANTHER" id="PTHR11530:SF11">
    <property type="entry name" value="D-ASPARTATE OXIDASE"/>
    <property type="match status" value="1"/>
</dbReference>
<dbReference type="InterPro" id="IPR023209">
    <property type="entry name" value="DAO"/>
</dbReference>
<evidence type="ECO:0000259" key="9">
    <source>
        <dbReference type="Pfam" id="PF01266"/>
    </source>
</evidence>
<comment type="similarity">
    <text evidence="3">Belongs to the DAMOX/DASOX family.</text>
</comment>
<dbReference type="EMBL" id="JARPUR010000008">
    <property type="protein sequence ID" value="KAK4871793.1"/>
    <property type="molecule type" value="Genomic_DNA"/>
</dbReference>
<evidence type="ECO:0000256" key="2">
    <source>
        <dbReference type="ARBA" id="ARBA00004253"/>
    </source>
</evidence>
<comment type="subcellular location">
    <subcellularLocation>
        <location evidence="2">Peroxisome matrix</location>
    </subcellularLocation>
</comment>
<feature type="chain" id="PRO_5042959857" description="FAD dependent oxidoreductase domain-containing protein" evidence="8">
    <location>
        <begin position="20"/>
        <end position="337"/>
    </location>
</feature>
<comment type="cofactor">
    <cofactor evidence="1 7">
        <name>FAD</name>
        <dbReference type="ChEBI" id="CHEBI:57692"/>
    </cofactor>
</comment>
<dbReference type="GO" id="GO:0005782">
    <property type="term" value="C:peroxisomal matrix"/>
    <property type="evidence" value="ECO:0007669"/>
    <property type="project" value="UniProtKB-SubCell"/>
</dbReference>
<keyword evidence="4" id="KW-0285">Flavoprotein</keyword>
<gene>
    <name evidence="10" type="ORF">RN001_015917</name>
</gene>
<accession>A0AAN7NZL8</accession>
<evidence type="ECO:0000313" key="11">
    <source>
        <dbReference type="Proteomes" id="UP001353858"/>
    </source>
</evidence>
<comment type="caution">
    <text evidence="10">The sequence shown here is derived from an EMBL/GenBank/DDBJ whole genome shotgun (WGS) entry which is preliminary data.</text>
</comment>
<evidence type="ECO:0000256" key="3">
    <source>
        <dbReference type="ARBA" id="ARBA00006730"/>
    </source>
</evidence>
<feature type="binding site" evidence="7">
    <location>
        <begin position="42"/>
        <end position="43"/>
    </location>
    <ligand>
        <name>FAD</name>
        <dbReference type="ChEBI" id="CHEBI:57692"/>
    </ligand>
</feature>
<dbReference type="PIRSF" id="PIRSF000189">
    <property type="entry name" value="D-aa_oxidase"/>
    <property type="match status" value="1"/>
</dbReference>
<protein>
    <recommendedName>
        <fullName evidence="9">FAD dependent oxidoreductase domain-containing protein</fullName>
    </recommendedName>
</protein>
<keyword evidence="11" id="KW-1185">Reference proteome</keyword>
<dbReference type="GO" id="GO:0071949">
    <property type="term" value="F:FAD binding"/>
    <property type="evidence" value="ECO:0007669"/>
    <property type="project" value="InterPro"/>
</dbReference>
<dbReference type="GO" id="GO:0019478">
    <property type="term" value="P:D-amino acid catabolic process"/>
    <property type="evidence" value="ECO:0007669"/>
    <property type="project" value="TreeGrafter"/>
</dbReference>
<feature type="signal peptide" evidence="8">
    <location>
        <begin position="1"/>
        <end position="19"/>
    </location>
</feature>
<keyword evidence="8" id="KW-0732">Signal</keyword>
<dbReference type="Gene3D" id="3.30.9.10">
    <property type="entry name" value="D-Amino Acid Oxidase, subunit A, domain 2"/>
    <property type="match status" value="1"/>
</dbReference>
<feature type="domain" description="FAD dependent oxidoreductase" evidence="9">
    <location>
        <begin position="4"/>
        <end position="320"/>
    </location>
</feature>
<feature type="binding site" evidence="7">
    <location>
        <begin position="47"/>
        <end position="49"/>
    </location>
    <ligand>
        <name>FAD</name>
        <dbReference type="ChEBI" id="CHEBI:57692"/>
    </ligand>
</feature>
<reference evidence="11" key="1">
    <citation type="submission" date="2023-01" db="EMBL/GenBank/DDBJ databases">
        <title>Key to firefly adult light organ development and bioluminescence: homeobox transcription factors regulate luciferase expression and transportation to peroxisome.</title>
        <authorList>
            <person name="Fu X."/>
        </authorList>
    </citation>
    <scope>NUCLEOTIDE SEQUENCE [LARGE SCALE GENOMIC DNA]</scope>
</reference>
<sequence length="337" mass="36999">MYNIAIIGCGVIGLTAAAAIQEEYKSGVKITIFADKLTPNTTSDVAAGLWGPFYLQDTKLEKIQEWGKGAHDYFLHLWKSGFAAEAGVTLQLVKSVTATDISTLDHPHIVFGMQELPPDQIQELSIQHDKAYKSGCTFVTFTCEPRMLLPFLQKRFLANGGTIKNVKIKCFDELSDFDLIVNCPGLMASEIASDSNMTPIRGQVARVYAPWQFHSILNDGNYVVGNCNSIVLGGTNQMGDTDTNPRDSDIDRILNGSYDFIPALRNAPILYHSVGLRPGRTRLRLEKEVKNINGKNITIVHNYGHGGGGVSLSYGCALETLQLVREALADIPHRSKL</sequence>
<name>A0AAN7NZL8_9COLE</name>
<evidence type="ECO:0000256" key="4">
    <source>
        <dbReference type="ARBA" id="ARBA00022630"/>
    </source>
</evidence>
<evidence type="ECO:0000256" key="7">
    <source>
        <dbReference type="PIRSR" id="PIRSR000189-1"/>
    </source>
</evidence>
<dbReference type="SUPFAM" id="SSF54373">
    <property type="entry name" value="FAD-linked reductases, C-terminal domain"/>
    <property type="match status" value="1"/>
</dbReference>
<dbReference type="Pfam" id="PF01266">
    <property type="entry name" value="DAO"/>
    <property type="match status" value="1"/>
</dbReference>
<feature type="binding site" evidence="7">
    <location>
        <position position="277"/>
    </location>
    <ligand>
        <name>D-dopa</name>
        <dbReference type="ChEBI" id="CHEBI:149689"/>
    </ligand>
</feature>
<evidence type="ECO:0000313" key="10">
    <source>
        <dbReference type="EMBL" id="KAK4871793.1"/>
    </source>
</evidence>
<feature type="binding site" evidence="7">
    <location>
        <position position="307"/>
    </location>
    <ligand>
        <name>D-dopa</name>
        <dbReference type="ChEBI" id="CHEBI:149689"/>
    </ligand>
</feature>
<dbReference type="InterPro" id="IPR006076">
    <property type="entry name" value="FAD-dep_OxRdtase"/>
</dbReference>